<dbReference type="InterPro" id="IPR011055">
    <property type="entry name" value="Dup_hybrid_motif"/>
</dbReference>
<name>A0A2M6UAI7_9BRAD</name>
<dbReference type="Gene3D" id="2.70.70.10">
    <property type="entry name" value="Glucose Permease (Domain IIA)"/>
    <property type="match status" value="1"/>
</dbReference>
<proteinExistence type="predicted"/>
<evidence type="ECO:0000313" key="1">
    <source>
        <dbReference type="EMBL" id="PIT01613.1"/>
    </source>
</evidence>
<dbReference type="Proteomes" id="UP000228930">
    <property type="component" value="Unassembled WGS sequence"/>
</dbReference>
<dbReference type="EMBL" id="LFJC01000003">
    <property type="protein sequence ID" value="PIT01613.1"/>
    <property type="molecule type" value="Genomic_DNA"/>
</dbReference>
<sequence length="540" mass="59221">MAPGGETVVGKGFRFVSQVLALLSLLTASPLAADEFRSPSLTALRVDWRAALDQLRTEIGSRPRVAEDFTFVPRRSVPRYDPRATPALVQLNAVSSRFFTGITRSPVPVLLPFDAAAYLEAQRSGAPAILALSRYQADFNPVDMFDAGPAGYSATFSLEPGAGDGMPARVFARPVEVQITGSALVYDIADPSGGKGEQVKPLAALYPDLRKFIREGYVRYAFTRFGVAYVVSIQCLDSVAKPRRLACKEAYPVAERFLKALRVAGGQRMRPLADIASNILDRPAERSADFSYRPSGDIIPNTGYRKQGGHPDVMAYAQIRFPLEKAPAFVRSQSYGKRDKSEGPTAYPWRDNFCESRSFEVWQCGGGYGHQGEDIRAADCPPPGEGREPCDPKQRAVVAVRDAIVIRGAKDQAATLHVNSRTEHIRFRYMHMNPQAMNADGVLNGRLVTEGEKIGVISNYLDHPAGTSMHLHFDVQVFTRDGWIWVSPYVTLVSAYERLIHARGREVGPEMAVTAQPVAHALPDDVIKPDLREGASGEEN</sequence>
<protein>
    <submittedName>
        <fullName evidence="1">Peptidase M23</fullName>
    </submittedName>
</protein>
<dbReference type="RefSeq" id="WP_100176825.1">
    <property type="nucleotide sequence ID" value="NZ_LFJC01000003.1"/>
</dbReference>
<accession>A0A2M6UAI7</accession>
<reference evidence="1 2" key="1">
    <citation type="submission" date="2015-06" db="EMBL/GenBank/DDBJ databases">
        <title>Comparative genome analysis of nirS-carrying Bradyrhizobium sp. strains.</title>
        <authorList>
            <person name="Ishii S."/>
            <person name="Jang J."/>
            <person name="Nishizawa T."/>
            <person name="Senoo K."/>
        </authorList>
    </citation>
    <scope>NUCLEOTIDE SEQUENCE [LARGE SCALE GENOMIC DNA]</scope>
    <source>
        <strain evidence="1 2">TSA1</strain>
    </source>
</reference>
<evidence type="ECO:0000313" key="2">
    <source>
        <dbReference type="Proteomes" id="UP000228930"/>
    </source>
</evidence>
<gene>
    <name evidence="1" type="ORF">TSA1_13155</name>
</gene>
<comment type="caution">
    <text evidence="1">The sequence shown here is derived from an EMBL/GenBank/DDBJ whole genome shotgun (WGS) entry which is preliminary data.</text>
</comment>
<dbReference type="AlphaFoldDB" id="A0A2M6UAI7"/>
<keyword evidence="2" id="KW-1185">Reference proteome</keyword>
<organism evidence="1 2">
    <name type="scientific">Bradyrhizobium nitroreducens</name>
    <dbReference type="NCBI Taxonomy" id="709803"/>
    <lineage>
        <taxon>Bacteria</taxon>
        <taxon>Pseudomonadati</taxon>
        <taxon>Pseudomonadota</taxon>
        <taxon>Alphaproteobacteria</taxon>
        <taxon>Hyphomicrobiales</taxon>
        <taxon>Nitrobacteraceae</taxon>
        <taxon>Bradyrhizobium</taxon>
    </lineage>
</organism>